<protein>
    <submittedName>
        <fullName evidence="2">Uncharacterized protein</fullName>
    </submittedName>
</protein>
<gene>
    <name evidence="2" type="ORF">OIU74_005446</name>
</gene>
<reference evidence="2" key="2">
    <citation type="journal article" date="2023" name="Int. J. Mol. Sci.">
        <title>De Novo Assembly and Annotation of 11 Diverse Shrub Willow (Salix) Genomes Reveals Novel Gene Organization in Sex-Linked Regions.</title>
        <authorList>
            <person name="Hyden B."/>
            <person name="Feng K."/>
            <person name="Yates T.B."/>
            <person name="Jawdy S."/>
            <person name="Cereghino C."/>
            <person name="Smart L.B."/>
            <person name="Muchero W."/>
        </authorList>
    </citation>
    <scope>NUCLEOTIDE SEQUENCE</scope>
    <source>
        <tissue evidence="2">Shoot tip</tissue>
    </source>
</reference>
<organism evidence="2 3">
    <name type="scientific">Salix koriyanagi</name>
    <dbReference type="NCBI Taxonomy" id="2511006"/>
    <lineage>
        <taxon>Eukaryota</taxon>
        <taxon>Viridiplantae</taxon>
        <taxon>Streptophyta</taxon>
        <taxon>Embryophyta</taxon>
        <taxon>Tracheophyta</taxon>
        <taxon>Spermatophyta</taxon>
        <taxon>Magnoliopsida</taxon>
        <taxon>eudicotyledons</taxon>
        <taxon>Gunneridae</taxon>
        <taxon>Pentapetalae</taxon>
        <taxon>rosids</taxon>
        <taxon>fabids</taxon>
        <taxon>Malpighiales</taxon>
        <taxon>Salicaceae</taxon>
        <taxon>Saliceae</taxon>
        <taxon>Salix</taxon>
    </lineage>
</organism>
<dbReference type="AlphaFoldDB" id="A0A9Q0UPR3"/>
<evidence type="ECO:0000313" key="2">
    <source>
        <dbReference type="EMBL" id="KAJ6733660.1"/>
    </source>
</evidence>
<dbReference type="Proteomes" id="UP001151752">
    <property type="component" value="Chromosome 7"/>
</dbReference>
<sequence length="44" mass="4863">MFTKSTSQYLISPNQFSQTNKPDSSQNSQEHKASSLSCSTNIPI</sequence>
<reference evidence="2" key="1">
    <citation type="submission" date="2022-11" db="EMBL/GenBank/DDBJ databases">
        <authorList>
            <person name="Hyden B.L."/>
            <person name="Feng K."/>
            <person name="Yates T."/>
            <person name="Jawdy S."/>
            <person name="Smart L.B."/>
            <person name="Muchero W."/>
        </authorList>
    </citation>
    <scope>NUCLEOTIDE SEQUENCE</scope>
    <source>
        <tissue evidence="2">Shoot tip</tissue>
    </source>
</reference>
<feature type="region of interest" description="Disordered" evidence="1">
    <location>
        <begin position="1"/>
        <end position="44"/>
    </location>
</feature>
<accession>A0A9Q0UPR3</accession>
<dbReference type="EMBL" id="JAPFFM010000011">
    <property type="protein sequence ID" value="KAJ6733660.1"/>
    <property type="molecule type" value="Genomic_DNA"/>
</dbReference>
<evidence type="ECO:0000313" key="3">
    <source>
        <dbReference type="Proteomes" id="UP001151752"/>
    </source>
</evidence>
<keyword evidence="3" id="KW-1185">Reference proteome</keyword>
<proteinExistence type="predicted"/>
<name>A0A9Q0UPR3_9ROSI</name>
<evidence type="ECO:0000256" key="1">
    <source>
        <dbReference type="SAM" id="MobiDB-lite"/>
    </source>
</evidence>
<comment type="caution">
    <text evidence="2">The sequence shown here is derived from an EMBL/GenBank/DDBJ whole genome shotgun (WGS) entry which is preliminary data.</text>
</comment>